<protein>
    <submittedName>
        <fullName evidence="2">NAD(P)/FAD-dependent oxidoreductase</fullName>
    </submittedName>
</protein>
<dbReference type="GO" id="GO:0071949">
    <property type="term" value="F:FAD binding"/>
    <property type="evidence" value="ECO:0007669"/>
    <property type="project" value="TreeGrafter"/>
</dbReference>
<feature type="domain" description="FAD/NAD(P)-binding" evidence="1">
    <location>
        <begin position="16"/>
        <end position="129"/>
    </location>
</feature>
<keyword evidence="3" id="KW-1185">Reference proteome</keyword>
<gene>
    <name evidence="2" type="ORF">H1S06_11340</name>
</gene>
<sequence length="415" mass="46082">MLPAAKLLAHQSTSAHIVIIGAGAAGLAMASRLQRSLSGVRITLVGSRERHFYQPGFTLIGAGLWSQQDVVTDTRDWIPADVAWIEADAIAFDPDSQRISLSTGVRLKYDVLVVATGCQLNYGEIEGMSTDLIGQYGIGSIYAGPEAAAGTSRALEQFMARGKGRAIFTLPNTPIKCAGAPLKAIFTSLSRLEETGLREHFQVDFYTPYRHQVFSVPVYNDFVLRRWREQQVRLQDQRHLSAIDPAARVALFRHADGTTERQEFEFIHIVPPMSAPDAVRQSELVWREGEWAGEWLEVDQYSLQHRRYPEVFGIGDVIGTPFGKTAASVKKQAPVLEENILSYLAGRSLTARYNGYTSCPLITGMGRAMLAEFGYGAELMPSFPFISPIEESWAVWVMKEKMLQPAYYAMLNGRV</sequence>
<organism evidence="2 3">
    <name type="scientific">Marinobacterium marinum</name>
    <dbReference type="NCBI Taxonomy" id="2756129"/>
    <lineage>
        <taxon>Bacteria</taxon>
        <taxon>Pseudomonadati</taxon>
        <taxon>Pseudomonadota</taxon>
        <taxon>Gammaproteobacteria</taxon>
        <taxon>Oceanospirillales</taxon>
        <taxon>Oceanospirillaceae</taxon>
        <taxon>Marinobacterium</taxon>
    </lineage>
</organism>
<dbReference type="InterPro" id="IPR023753">
    <property type="entry name" value="FAD/NAD-binding_dom"/>
</dbReference>
<dbReference type="AlphaFoldDB" id="A0A7W1WZE5"/>
<accession>A0A7W1WZE5</accession>
<dbReference type="PRINTS" id="PR00368">
    <property type="entry name" value="FADPNR"/>
</dbReference>
<dbReference type="GO" id="GO:0070221">
    <property type="term" value="P:sulfide oxidation, using sulfide:quinone oxidoreductase"/>
    <property type="evidence" value="ECO:0007669"/>
    <property type="project" value="TreeGrafter"/>
</dbReference>
<dbReference type="InterPro" id="IPR036188">
    <property type="entry name" value="FAD/NAD-bd_sf"/>
</dbReference>
<proteinExistence type="predicted"/>
<dbReference type="GO" id="GO:0070224">
    <property type="term" value="F:sulfide:quinone oxidoreductase activity"/>
    <property type="evidence" value="ECO:0007669"/>
    <property type="project" value="TreeGrafter"/>
</dbReference>
<reference evidence="2 3" key="1">
    <citation type="submission" date="2020-07" db="EMBL/GenBank/DDBJ databases">
        <title>Bacterium isolated from marien macroalgae.</title>
        <authorList>
            <person name="Zhu K."/>
            <person name="Lu D."/>
            <person name="Du Z."/>
        </authorList>
    </citation>
    <scope>NUCLEOTIDE SEQUENCE [LARGE SCALE GENOMIC DNA]</scope>
    <source>
        <strain evidence="2 3">3-1745</strain>
    </source>
</reference>
<dbReference type="PANTHER" id="PTHR10632">
    <property type="entry name" value="SULFIDE:QUINONE OXIDOREDUCTASE"/>
    <property type="match status" value="1"/>
</dbReference>
<evidence type="ECO:0000313" key="3">
    <source>
        <dbReference type="Proteomes" id="UP000538931"/>
    </source>
</evidence>
<evidence type="ECO:0000259" key="1">
    <source>
        <dbReference type="Pfam" id="PF07992"/>
    </source>
</evidence>
<evidence type="ECO:0000313" key="2">
    <source>
        <dbReference type="EMBL" id="MBA4502954.1"/>
    </source>
</evidence>
<dbReference type="SUPFAM" id="SSF51905">
    <property type="entry name" value="FAD/NAD(P)-binding domain"/>
    <property type="match status" value="2"/>
</dbReference>
<comment type="caution">
    <text evidence="2">The sequence shown here is derived from an EMBL/GenBank/DDBJ whole genome shotgun (WGS) entry which is preliminary data.</text>
</comment>
<dbReference type="Gene3D" id="3.50.50.60">
    <property type="entry name" value="FAD/NAD(P)-binding domain"/>
    <property type="match status" value="2"/>
</dbReference>
<dbReference type="Pfam" id="PF07992">
    <property type="entry name" value="Pyr_redox_2"/>
    <property type="match status" value="1"/>
</dbReference>
<dbReference type="InterPro" id="IPR015904">
    <property type="entry name" value="Sulphide_quinone_reductase"/>
</dbReference>
<dbReference type="Proteomes" id="UP000538931">
    <property type="component" value="Unassembled WGS sequence"/>
</dbReference>
<dbReference type="PANTHER" id="PTHR10632:SF2">
    <property type="entry name" value="SULFIDE:QUINONE OXIDOREDUCTASE, MITOCHONDRIAL"/>
    <property type="match status" value="1"/>
</dbReference>
<name>A0A7W1WZE5_9GAMM</name>
<dbReference type="EMBL" id="JACEMT010000051">
    <property type="protein sequence ID" value="MBA4502954.1"/>
    <property type="molecule type" value="Genomic_DNA"/>
</dbReference>